<dbReference type="RefSeq" id="WP_173068599.1">
    <property type="nucleotide sequence ID" value="NZ_BAABGO010000004.1"/>
</dbReference>
<dbReference type="Proteomes" id="UP000482800">
    <property type="component" value="Unassembled WGS sequence"/>
</dbReference>
<reference evidence="1 2" key="1">
    <citation type="submission" date="2020-03" db="EMBL/GenBank/DDBJ databases">
        <title>Whole genome shotgun sequence of Phytohabitans houttuyneae NBRC 108639.</title>
        <authorList>
            <person name="Komaki H."/>
            <person name="Tamura T."/>
        </authorList>
    </citation>
    <scope>NUCLEOTIDE SEQUENCE [LARGE SCALE GENOMIC DNA]</scope>
    <source>
        <strain evidence="1 2">NBRC 108639</strain>
    </source>
</reference>
<dbReference type="EMBL" id="BLPF01000003">
    <property type="protein sequence ID" value="GFJ84596.1"/>
    <property type="molecule type" value="Genomic_DNA"/>
</dbReference>
<dbReference type="AlphaFoldDB" id="A0A6V8KRY9"/>
<sequence>MNTTPVSASDRDDDALMAALRRVAAEVDPVPPGVIEAARAAILTRHLDHELAELIADSADTGSGLLFEAVRGPGAAESRLLTFDGGGVQVDVDLEPTGQGLRLIGQFTGAVTECGVELGDGGAVEIDVDELGRFVADGVPAGPIRLRYRSEIGQLVRTAWLVP</sequence>
<keyword evidence="2" id="KW-1185">Reference proteome</keyword>
<proteinExistence type="predicted"/>
<accession>A0A6V8KRY9</accession>
<evidence type="ECO:0000313" key="1">
    <source>
        <dbReference type="EMBL" id="GFJ84596.1"/>
    </source>
</evidence>
<comment type="caution">
    <text evidence="1">The sequence shown here is derived from an EMBL/GenBank/DDBJ whole genome shotgun (WGS) entry which is preliminary data.</text>
</comment>
<protein>
    <submittedName>
        <fullName evidence="1">Uncharacterized protein</fullName>
    </submittedName>
</protein>
<name>A0A6V8KRY9_9ACTN</name>
<evidence type="ECO:0000313" key="2">
    <source>
        <dbReference type="Proteomes" id="UP000482800"/>
    </source>
</evidence>
<organism evidence="1 2">
    <name type="scientific">Phytohabitans houttuyneae</name>
    <dbReference type="NCBI Taxonomy" id="1076126"/>
    <lineage>
        <taxon>Bacteria</taxon>
        <taxon>Bacillati</taxon>
        <taxon>Actinomycetota</taxon>
        <taxon>Actinomycetes</taxon>
        <taxon>Micromonosporales</taxon>
        <taxon>Micromonosporaceae</taxon>
    </lineage>
</organism>
<gene>
    <name evidence="1" type="ORF">Phou_087760</name>
</gene>
<reference evidence="1 2" key="2">
    <citation type="submission" date="2020-03" db="EMBL/GenBank/DDBJ databases">
        <authorList>
            <person name="Ichikawa N."/>
            <person name="Kimura A."/>
            <person name="Kitahashi Y."/>
            <person name="Uohara A."/>
        </authorList>
    </citation>
    <scope>NUCLEOTIDE SEQUENCE [LARGE SCALE GENOMIC DNA]</scope>
    <source>
        <strain evidence="1 2">NBRC 108639</strain>
    </source>
</reference>